<protein>
    <recommendedName>
        <fullName evidence="8">Major facilitator superfamily (MFS) profile domain-containing protein</fullName>
    </recommendedName>
</protein>
<proteinExistence type="predicted"/>
<comment type="subcellular location">
    <subcellularLocation>
        <location evidence="1">Membrane</location>
        <topology evidence="1">Multi-pass membrane protein</topology>
    </subcellularLocation>
</comment>
<feature type="transmembrane region" description="Helical" evidence="7">
    <location>
        <begin position="360"/>
        <end position="388"/>
    </location>
</feature>
<dbReference type="EMBL" id="JAUTXT010000040">
    <property type="protein sequence ID" value="KAK3671675.1"/>
    <property type="molecule type" value="Genomic_DNA"/>
</dbReference>
<feature type="transmembrane region" description="Helical" evidence="7">
    <location>
        <begin position="63"/>
        <end position="87"/>
    </location>
</feature>
<feature type="transmembrane region" description="Helical" evidence="7">
    <location>
        <begin position="198"/>
        <end position="219"/>
    </location>
</feature>
<evidence type="ECO:0000256" key="1">
    <source>
        <dbReference type="ARBA" id="ARBA00004141"/>
    </source>
</evidence>
<feature type="transmembrane region" description="Helical" evidence="7">
    <location>
        <begin position="161"/>
        <end position="186"/>
    </location>
</feature>
<dbReference type="GO" id="GO:0022857">
    <property type="term" value="F:transmembrane transporter activity"/>
    <property type="evidence" value="ECO:0007669"/>
    <property type="project" value="InterPro"/>
</dbReference>
<evidence type="ECO:0000256" key="6">
    <source>
        <dbReference type="SAM" id="MobiDB-lite"/>
    </source>
</evidence>
<gene>
    <name evidence="9" type="ORF">LTR78_008408</name>
</gene>
<evidence type="ECO:0000256" key="3">
    <source>
        <dbReference type="ARBA" id="ARBA00022692"/>
    </source>
</evidence>
<comment type="caution">
    <text evidence="9">The sequence shown here is derived from an EMBL/GenBank/DDBJ whole genome shotgun (WGS) entry which is preliminary data.</text>
</comment>
<feature type="compositionally biased region" description="Basic and acidic residues" evidence="6">
    <location>
        <begin position="1"/>
        <end position="23"/>
    </location>
</feature>
<dbReference type="PANTHER" id="PTHR23501">
    <property type="entry name" value="MAJOR FACILITATOR SUPERFAMILY"/>
    <property type="match status" value="1"/>
</dbReference>
<evidence type="ECO:0000259" key="8">
    <source>
        <dbReference type="PROSITE" id="PS50850"/>
    </source>
</evidence>
<feature type="transmembrane region" description="Helical" evidence="7">
    <location>
        <begin position="400"/>
        <end position="421"/>
    </location>
</feature>
<reference evidence="9" key="1">
    <citation type="submission" date="2023-07" db="EMBL/GenBank/DDBJ databases">
        <title>Black Yeasts Isolated from many extreme environments.</title>
        <authorList>
            <person name="Coleine C."/>
            <person name="Stajich J.E."/>
            <person name="Selbmann L."/>
        </authorList>
    </citation>
    <scope>NUCLEOTIDE SEQUENCE</scope>
    <source>
        <strain evidence="9">CCFEE 5485</strain>
    </source>
</reference>
<feature type="transmembrane region" description="Helical" evidence="7">
    <location>
        <begin position="316"/>
        <end position="339"/>
    </location>
</feature>
<dbReference type="PROSITE" id="PS00216">
    <property type="entry name" value="SUGAR_TRANSPORT_1"/>
    <property type="match status" value="1"/>
</dbReference>
<dbReference type="GO" id="GO:0005886">
    <property type="term" value="C:plasma membrane"/>
    <property type="evidence" value="ECO:0007669"/>
    <property type="project" value="TreeGrafter"/>
</dbReference>
<evidence type="ECO:0000256" key="7">
    <source>
        <dbReference type="SAM" id="Phobius"/>
    </source>
</evidence>
<evidence type="ECO:0000256" key="5">
    <source>
        <dbReference type="ARBA" id="ARBA00023136"/>
    </source>
</evidence>
<keyword evidence="10" id="KW-1185">Reference proteome</keyword>
<dbReference type="SUPFAM" id="SSF103473">
    <property type="entry name" value="MFS general substrate transporter"/>
    <property type="match status" value="1"/>
</dbReference>
<keyword evidence="2" id="KW-0813">Transport</keyword>
<feature type="transmembrane region" description="Helical" evidence="7">
    <location>
        <begin position="137"/>
        <end position="155"/>
    </location>
</feature>
<feature type="domain" description="Major facilitator superfamily (MFS) profile" evidence="8">
    <location>
        <begin position="72"/>
        <end position="601"/>
    </location>
</feature>
<name>A0AAE0TQ14_9PEZI</name>
<dbReference type="Pfam" id="PF06609">
    <property type="entry name" value="TRI12"/>
    <property type="match status" value="1"/>
</dbReference>
<keyword evidence="5 7" id="KW-0472">Membrane</keyword>
<dbReference type="AlphaFoldDB" id="A0AAE0TQ14"/>
<evidence type="ECO:0000313" key="9">
    <source>
        <dbReference type="EMBL" id="KAK3671675.1"/>
    </source>
</evidence>
<feature type="transmembrane region" description="Helical" evidence="7">
    <location>
        <begin position="107"/>
        <end position="125"/>
    </location>
</feature>
<feature type="transmembrane region" description="Helical" evidence="7">
    <location>
        <begin position="574"/>
        <end position="595"/>
    </location>
</feature>
<keyword evidence="3 7" id="KW-0812">Transmembrane</keyword>
<dbReference type="Proteomes" id="UP001274830">
    <property type="component" value="Unassembled WGS sequence"/>
</dbReference>
<feature type="transmembrane region" description="Helical" evidence="7">
    <location>
        <begin position="239"/>
        <end position="262"/>
    </location>
</feature>
<feature type="region of interest" description="Disordered" evidence="6">
    <location>
        <begin position="1"/>
        <end position="31"/>
    </location>
</feature>
<dbReference type="InterPro" id="IPR036259">
    <property type="entry name" value="MFS_trans_sf"/>
</dbReference>
<dbReference type="InterPro" id="IPR020846">
    <property type="entry name" value="MFS_dom"/>
</dbReference>
<accession>A0AAE0TQ14</accession>
<sequence>MSEHEKASTDYGDGHTDQIEHGGLRQTGAAHGVDDQSYIDHRDNDDRADVAKGRNSERIDGKYWLSVNYIGTLFAIGMAFMGGIGGYGLIAPVLTEINQDIGPDPNINWVPLANLTCGAVFFLLVGQLSDIFGRRWFFIFGSSLALIGSIVGAFAKDVNTLIAAEVLIGVSVAFQQSFFWVVAEIVPMKYRYLANSYCYLMTTPTSPLAARVAYSFLAYPHGWRNWWVLVRDAFDPAMLIRSSFYFLIAINAVSVLSWFVFYHPPTFSMLHRQKLAKDLFIHFDWIGLILYSGGLAIFIFGLNWGGVLYPWKSANVIATMAIGGLTLIAALPAYEIWIHKRGKEPYLPLHLFKNIRFQSAAWNTGIAAGVYYGFSIVFPQIVTVIYFGRGEISQYNVGTLAGLAPMSFVFAQMCHGFIVWFTGPKWAMIGAAVIGVAFLTACAADIDNRPLTEALLIIGCYAMGIVESVSITTSTFPLRSQEEIGQGGGLSGSTRNFVSAIAVAVYTATLNNRLVQTIPKQVYPVATGLGLPEGSLAALSAALQGSAGYEAVQGLTDNIKAAVQEPYRQAFRQAAATVFLVSLAFSGTALILSFFTTNNDRSTENYVAGNITGGKQEKEPHSEDQKE</sequence>
<evidence type="ECO:0000313" key="10">
    <source>
        <dbReference type="Proteomes" id="UP001274830"/>
    </source>
</evidence>
<evidence type="ECO:0000256" key="4">
    <source>
        <dbReference type="ARBA" id="ARBA00022989"/>
    </source>
</evidence>
<dbReference type="InterPro" id="IPR010573">
    <property type="entry name" value="MFS_Str1/Tri12-like"/>
</dbReference>
<feature type="transmembrane region" description="Helical" evidence="7">
    <location>
        <begin position="426"/>
        <end position="446"/>
    </location>
</feature>
<organism evidence="9 10">
    <name type="scientific">Recurvomyces mirabilis</name>
    <dbReference type="NCBI Taxonomy" id="574656"/>
    <lineage>
        <taxon>Eukaryota</taxon>
        <taxon>Fungi</taxon>
        <taxon>Dikarya</taxon>
        <taxon>Ascomycota</taxon>
        <taxon>Pezizomycotina</taxon>
        <taxon>Dothideomycetes</taxon>
        <taxon>Dothideomycetidae</taxon>
        <taxon>Mycosphaerellales</taxon>
        <taxon>Teratosphaeriaceae</taxon>
        <taxon>Recurvomyces</taxon>
    </lineage>
</organism>
<feature type="transmembrane region" description="Helical" evidence="7">
    <location>
        <begin position="452"/>
        <end position="471"/>
    </location>
</feature>
<dbReference type="Gene3D" id="1.20.1250.20">
    <property type="entry name" value="MFS general substrate transporter like domains"/>
    <property type="match status" value="1"/>
</dbReference>
<dbReference type="PROSITE" id="PS50850">
    <property type="entry name" value="MFS"/>
    <property type="match status" value="1"/>
</dbReference>
<evidence type="ECO:0000256" key="2">
    <source>
        <dbReference type="ARBA" id="ARBA00022448"/>
    </source>
</evidence>
<feature type="transmembrane region" description="Helical" evidence="7">
    <location>
        <begin position="283"/>
        <end position="304"/>
    </location>
</feature>
<dbReference type="PANTHER" id="PTHR23501:SF109">
    <property type="entry name" value="MAJOR FACILITATOR SUPERFAMILY (MFS) PROFILE DOMAIN-CONTAINING PROTEIN-RELATED"/>
    <property type="match status" value="1"/>
</dbReference>
<dbReference type="InterPro" id="IPR005829">
    <property type="entry name" value="Sugar_transporter_CS"/>
</dbReference>
<keyword evidence="4 7" id="KW-1133">Transmembrane helix</keyword>